<proteinExistence type="predicted"/>
<gene>
    <name evidence="4" type="primary">LOC103601406</name>
</gene>
<feature type="compositionally biased region" description="Low complexity" evidence="2">
    <location>
        <begin position="53"/>
        <end position="69"/>
    </location>
</feature>
<dbReference type="PANTHER" id="PTHR12577">
    <property type="entry name" value="DACHSHUND"/>
    <property type="match status" value="1"/>
</dbReference>
<dbReference type="InterPro" id="IPR052417">
    <property type="entry name" value="Dachshund_domain"/>
</dbReference>
<keyword evidence="3" id="KW-1185">Reference proteome</keyword>
<sequence length="262" mass="29795">MDERSTLKCYGLNQHEKLCTQMAFPFVFPLSQERIPESPSPAPSLEESHRPGSQTSSHPSSSVSSSPSQMDHHSERMEEVPVQIPMMKSPLDKIQLTQGQALPPGFPGPFIFADSLSSVETLLTNIQGLLKVALDNARIQEKQIQQEKKELRIELYREREIRENLERQLTVELQSRTTMQKRLKKEKKAKRKLQDALEFESKRREQVEQALKQASSDSGLRMLKDTGMPDIETENNGTPHDSAAMQGGNYYYLAMAQQFYSA</sequence>
<evidence type="ECO:0000313" key="4">
    <source>
        <dbReference type="RefSeq" id="XP_008584025.1"/>
    </source>
</evidence>
<protein>
    <submittedName>
        <fullName evidence="4">Dachshund homolog 2-like</fullName>
    </submittedName>
</protein>
<name>A0ABM0RTT4_GALVR</name>
<evidence type="ECO:0000256" key="1">
    <source>
        <dbReference type="SAM" id="Coils"/>
    </source>
</evidence>
<dbReference type="PANTHER" id="PTHR12577:SF7">
    <property type="entry name" value="DACHSHUND HOMOLOG 2"/>
    <property type="match status" value="1"/>
</dbReference>
<reference evidence="4" key="1">
    <citation type="submission" date="2025-08" db="UniProtKB">
        <authorList>
            <consortium name="RefSeq"/>
        </authorList>
    </citation>
    <scope>IDENTIFICATION</scope>
</reference>
<feature type="region of interest" description="Disordered" evidence="2">
    <location>
        <begin position="33"/>
        <end position="77"/>
    </location>
</feature>
<evidence type="ECO:0000313" key="3">
    <source>
        <dbReference type="Proteomes" id="UP000694923"/>
    </source>
</evidence>
<accession>A0ABM0RTT4</accession>
<evidence type="ECO:0000256" key="2">
    <source>
        <dbReference type="SAM" id="MobiDB-lite"/>
    </source>
</evidence>
<dbReference type="RefSeq" id="XP_008584025.1">
    <property type="nucleotide sequence ID" value="XM_008585803.1"/>
</dbReference>
<dbReference type="Proteomes" id="UP000694923">
    <property type="component" value="Unplaced"/>
</dbReference>
<dbReference type="GeneID" id="103601406"/>
<keyword evidence="1" id="KW-0175">Coiled coil</keyword>
<organism evidence="3 4">
    <name type="scientific">Galeopterus variegatus</name>
    <name type="common">Malayan flying lemur</name>
    <name type="synonym">Cynocephalus variegatus</name>
    <dbReference type="NCBI Taxonomy" id="482537"/>
    <lineage>
        <taxon>Eukaryota</taxon>
        <taxon>Metazoa</taxon>
        <taxon>Chordata</taxon>
        <taxon>Craniata</taxon>
        <taxon>Vertebrata</taxon>
        <taxon>Euteleostomi</taxon>
        <taxon>Mammalia</taxon>
        <taxon>Eutheria</taxon>
        <taxon>Euarchontoglires</taxon>
        <taxon>Dermoptera</taxon>
        <taxon>Cynocephalidae</taxon>
        <taxon>Galeopterus</taxon>
    </lineage>
</organism>
<feature type="coiled-coil region" evidence="1">
    <location>
        <begin position="130"/>
        <end position="217"/>
    </location>
</feature>